<accession>A0A2X2CTR3</accession>
<feature type="transmembrane region" description="Helical" evidence="6">
    <location>
        <begin position="9"/>
        <end position="26"/>
    </location>
</feature>
<dbReference type="InterPro" id="IPR010664">
    <property type="entry name" value="LipoPS_assembly_LptC-rel"/>
</dbReference>
<comment type="subunit">
    <text evidence="6">Component of the lipopolysaccharide transport and assembly complex. Interacts with LptA and the LptBFG transporter complex.</text>
</comment>
<evidence type="ECO:0000256" key="4">
    <source>
        <dbReference type="ARBA" id="ARBA00022989"/>
    </source>
</evidence>
<organism evidence="8 9">
    <name type="scientific">Pseudomonas luteola</name>
    <dbReference type="NCBI Taxonomy" id="47886"/>
    <lineage>
        <taxon>Bacteria</taxon>
        <taxon>Pseudomonadati</taxon>
        <taxon>Pseudomonadota</taxon>
        <taxon>Gammaproteobacteria</taxon>
        <taxon>Pseudomonadales</taxon>
        <taxon>Pseudomonadaceae</taxon>
        <taxon>Pseudomonas</taxon>
    </lineage>
</organism>
<dbReference type="NCBIfam" id="TIGR04409">
    <property type="entry name" value="LptC_YrbK"/>
    <property type="match status" value="1"/>
</dbReference>
<keyword evidence="2 6" id="KW-0997">Cell inner membrane</keyword>
<dbReference type="Proteomes" id="UP000626180">
    <property type="component" value="Unassembled WGS sequence"/>
</dbReference>
<evidence type="ECO:0000256" key="3">
    <source>
        <dbReference type="ARBA" id="ARBA00022692"/>
    </source>
</evidence>
<dbReference type="PANTHER" id="PTHR37481">
    <property type="entry name" value="LIPOPOLYSACCHARIDE EXPORT SYSTEM PROTEIN LPTC"/>
    <property type="match status" value="1"/>
</dbReference>
<dbReference type="EMBL" id="JADMCD010000001">
    <property type="protein sequence ID" value="MBF8639411.1"/>
    <property type="molecule type" value="Genomic_DNA"/>
</dbReference>
<dbReference type="GO" id="GO:0015221">
    <property type="term" value="F:lipopolysaccharide transmembrane transporter activity"/>
    <property type="evidence" value="ECO:0007669"/>
    <property type="project" value="InterPro"/>
</dbReference>
<dbReference type="AlphaFoldDB" id="A0A2X2CTR3"/>
<gene>
    <name evidence="6 7" type="primary">lptC</name>
    <name evidence="7" type="ORF">IRZ65_01765</name>
    <name evidence="8" type="ORF">NCTC11842_03647</name>
</gene>
<name>A0A2X2CTR3_PSELU</name>
<protein>
    <recommendedName>
        <fullName evidence="6">Lipopolysaccharide export system protein LptC</fullName>
    </recommendedName>
</protein>
<dbReference type="GO" id="GO:0005886">
    <property type="term" value="C:plasma membrane"/>
    <property type="evidence" value="ECO:0007669"/>
    <property type="project" value="UniProtKB-SubCell"/>
</dbReference>
<dbReference type="EMBL" id="UAUF01000013">
    <property type="protein sequence ID" value="SPZ10061.1"/>
    <property type="molecule type" value="Genomic_DNA"/>
</dbReference>
<evidence type="ECO:0000313" key="8">
    <source>
        <dbReference type="EMBL" id="SPZ10061.1"/>
    </source>
</evidence>
<proteinExistence type="inferred from homology"/>
<reference evidence="7 10" key="2">
    <citation type="submission" date="2020-10" db="EMBL/GenBank/DDBJ databases">
        <title>Genome sequences of Pseudomonas isolates.</title>
        <authorList>
            <person name="Wessels L."/>
            <person name="Reich F."/>
            <person name="Hammerl J."/>
        </authorList>
    </citation>
    <scope>NUCLEOTIDE SEQUENCE [LARGE SCALE GENOMIC DNA]</scope>
    <source>
        <strain evidence="7 10">20-MO00624-0</strain>
    </source>
</reference>
<dbReference type="PANTHER" id="PTHR37481:SF1">
    <property type="entry name" value="LIPOPOLYSACCHARIDE EXPORT SYSTEM PROTEIN LPTC"/>
    <property type="match status" value="1"/>
</dbReference>
<dbReference type="Proteomes" id="UP000250443">
    <property type="component" value="Unassembled WGS sequence"/>
</dbReference>
<dbReference type="InterPro" id="IPR052363">
    <property type="entry name" value="LPS_export_LptC"/>
</dbReference>
<keyword evidence="10" id="KW-1185">Reference proteome</keyword>
<evidence type="ECO:0000313" key="7">
    <source>
        <dbReference type="EMBL" id="MBF8639411.1"/>
    </source>
</evidence>
<dbReference type="GO" id="GO:0030288">
    <property type="term" value="C:outer membrane-bounded periplasmic space"/>
    <property type="evidence" value="ECO:0007669"/>
    <property type="project" value="TreeGrafter"/>
</dbReference>
<keyword evidence="4 6" id="KW-1133">Transmembrane helix</keyword>
<dbReference type="GeneID" id="300267024"/>
<evidence type="ECO:0000313" key="10">
    <source>
        <dbReference type="Proteomes" id="UP000626180"/>
    </source>
</evidence>
<evidence type="ECO:0000256" key="5">
    <source>
        <dbReference type="ARBA" id="ARBA00023136"/>
    </source>
</evidence>
<keyword evidence="1 6" id="KW-1003">Cell membrane</keyword>
<comment type="function">
    <text evidence="6">Involved in the assembly of lipopolysaccharide (LPS). Required for the translocation of LPS from the inner membrane to the outer membrane. Facilitates the transfer of LPS from the inner membrane to the periplasmic protein LptA. Could be a docking site for LptA.</text>
</comment>
<dbReference type="Pfam" id="PF06835">
    <property type="entry name" value="LptC"/>
    <property type="match status" value="1"/>
</dbReference>
<evidence type="ECO:0000313" key="9">
    <source>
        <dbReference type="Proteomes" id="UP000250443"/>
    </source>
</evidence>
<comment type="similarity">
    <text evidence="6">Belongs to the LptC family.</text>
</comment>
<dbReference type="InterPro" id="IPR026265">
    <property type="entry name" value="LptC"/>
</dbReference>
<evidence type="ECO:0000256" key="2">
    <source>
        <dbReference type="ARBA" id="ARBA00022519"/>
    </source>
</evidence>
<keyword evidence="5 6" id="KW-0472">Membrane</keyword>
<keyword evidence="3 6" id="KW-0812">Transmembrane</keyword>
<sequence>MFRTLRKPVLYVLIALALVAIGYWNLLPQRFIDDPAGNAQTDNAIDAYATNVKTIQYRADGKVQYEMTAERLDHVQATDVTLVSKPDMLAYRGTDLPWHVRSARAEVAPKGTQAELIDDVRVERTDEKGRPIVMTTTRMTVFPDKNYAQTEQAVKIEAANSVTTAKGMKAYLNDGRMLLLSNVRGQHEVR</sequence>
<dbReference type="GO" id="GO:0017089">
    <property type="term" value="F:glycolipid transfer activity"/>
    <property type="evidence" value="ECO:0007669"/>
    <property type="project" value="TreeGrafter"/>
</dbReference>
<dbReference type="Gene3D" id="2.60.450.10">
    <property type="entry name" value="Lipopolysaccharide (LPS) transport protein A like domain"/>
    <property type="match status" value="1"/>
</dbReference>
<dbReference type="RefSeq" id="WP_010797287.1">
    <property type="nucleotide sequence ID" value="NZ_CP044086.1"/>
</dbReference>
<comment type="subcellular location">
    <subcellularLocation>
        <location evidence="6">Cell inner membrane</location>
        <topology evidence="6">Single-pass membrane protein</topology>
    </subcellularLocation>
</comment>
<reference evidence="8 9" key="1">
    <citation type="submission" date="2018-06" db="EMBL/GenBank/DDBJ databases">
        <authorList>
            <consortium name="Pathogen Informatics"/>
            <person name="Doyle S."/>
        </authorList>
    </citation>
    <scope>NUCLEOTIDE SEQUENCE [LARGE SCALE GENOMIC DNA]</scope>
    <source>
        <strain evidence="8 9">NCTC11842</strain>
    </source>
</reference>
<dbReference type="GO" id="GO:0043165">
    <property type="term" value="P:Gram-negative-bacterium-type cell outer membrane assembly"/>
    <property type="evidence" value="ECO:0007669"/>
    <property type="project" value="UniProtKB-UniRule"/>
</dbReference>
<evidence type="ECO:0000256" key="6">
    <source>
        <dbReference type="HAMAP-Rule" id="MF_01915"/>
    </source>
</evidence>
<dbReference type="HAMAP" id="MF_01915">
    <property type="entry name" value="LPS_assembly_LptC"/>
    <property type="match status" value="1"/>
</dbReference>
<evidence type="ECO:0000256" key="1">
    <source>
        <dbReference type="ARBA" id="ARBA00022475"/>
    </source>
</evidence>